<protein>
    <submittedName>
        <fullName evidence="1">Uncharacterized protein</fullName>
    </submittedName>
</protein>
<dbReference type="EMBL" id="LQXD01000039">
    <property type="protein sequence ID" value="OIJ22630.1"/>
    <property type="molecule type" value="Genomic_DNA"/>
</dbReference>
<accession>A0A1S2MDE7</accession>
<proteinExistence type="predicted"/>
<dbReference type="AlphaFoldDB" id="A0A1S2MDE7"/>
<gene>
    <name evidence="1" type="ORF">AWH56_05370</name>
</gene>
<name>A0A1S2MDE7_9BACI</name>
<evidence type="ECO:0000313" key="1">
    <source>
        <dbReference type="EMBL" id="OIJ22630.1"/>
    </source>
</evidence>
<sequence length="70" mass="8090">MSNFLSYAEKYRIFTSFSELTETSISNDRVNFIFNNSKLKRKVAVRELAQSGNGYVYGVRSLENCHINCQ</sequence>
<organism evidence="1">
    <name type="scientific">Anaerobacillus isosaccharinicus</name>
    <dbReference type="NCBI Taxonomy" id="1532552"/>
    <lineage>
        <taxon>Bacteria</taxon>
        <taxon>Bacillati</taxon>
        <taxon>Bacillota</taxon>
        <taxon>Bacilli</taxon>
        <taxon>Bacillales</taxon>
        <taxon>Bacillaceae</taxon>
        <taxon>Anaerobacillus</taxon>
    </lineage>
</organism>
<reference evidence="1" key="1">
    <citation type="submission" date="2016-10" db="EMBL/GenBank/DDBJ databases">
        <title>Draft genome sequences of four alkaliphilic bacteria belonging to the Anaerobacillus genus.</title>
        <authorList>
            <person name="Bassil N.M."/>
            <person name="Lloyd J.R."/>
        </authorList>
    </citation>
    <scope>NUCLEOTIDE SEQUENCE [LARGE SCALE GENOMIC DNA]</scope>
    <source>
        <strain evidence="1">NB2006</strain>
    </source>
</reference>
<comment type="caution">
    <text evidence="1">The sequence shown here is derived from an EMBL/GenBank/DDBJ whole genome shotgun (WGS) entry which is preliminary data.</text>
</comment>